<name>A0A818NMM5_9BILA</name>
<evidence type="ECO:0000313" key="3">
    <source>
        <dbReference type="Proteomes" id="UP000663872"/>
    </source>
</evidence>
<evidence type="ECO:0000313" key="1">
    <source>
        <dbReference type="EMBL" id="CAF3609749.1"/>
    </source>
</evidence>
<comment type="caution">
    <text evidence="1">The sequence shown here is derived from an EMBL/GenBank/DDBJ whole genome shotgun (WGS) entry which is preliminary data.</text>
</comment>
<dbReference type="AlphaFoldDB" id="A0A818NMM5"/>
<accession>A0A818NMM5</accession>
<keyword evidence="4" id="KW-1185">Reference proteome</keyword>
<protein>
    <submittedName>
        <fullName evidence="1">Uncharacterized protein</fullName>
    </submittedName>
</protein>
<proteinExistence type="predicted"/>
<gene>
    <name evidence="1" type="ORF">GRG538_LOCUS23114</name>
    <name evidence="2" type="ORF">UJA718_LOCUS38341</name>
</gene>
<dbReference type="Proteomes" id="UP000663872">
    <property type="component" value="Unassembled WGS sequence"/>
</dbReference>
<evidence type="ECO:0000313" key="4">
    <source>
        <dbReference type="Proteomes" id="UP000663873"/>
    </source>
</evidence>
<dbReference type="Proteomes" id="UP000663873">
    <property type="component" value="Unassembled WGS sequence"/>
</dbReference>
<evidence type="ECO:0000313" key="2">
    <source>
        <dbReference type="EMBL" id="CAF4740489.1"/>
    </source>
</evidence>
<reference evidence="1" key="1">
    <citation type="submission" date="2021-02" db="EMBL/GenBank/DDBJ databases">
        <authorList>
            <person name="Nowell W R."/>
        </authorList>
    </citation>
    <scope>NUCLEOTIDE SEQUENCE</scope>
</reference>
<dbReference type="EMBL" id="CAJOBP010039154">
    <property type="protein sequence ID" value="CAF4740489.1"/>
    <property type="molecule type" value="Genomic_DNA"/>
</dbReference>
<organism evidence="1 3">
    <name type="scientific">Rotaria socialis</name>
    <dbReference type="NCBI Taxonomy" id="392032"/>
    <lineage>
        <taxon>Eukaryota</taxon>
        <taxon>Metazoa</taxon>
        <taxon>Spiralia</taxon>
        <taxon>Gnathifera</taxon>
        <taxon>Rotifera</taxon>
        <taxon>Eurotatoria</taxon>
        <taxon>Bdelloidea</taxon>
        <taxon>Philodinida</taxon>
        <taxon>Philodinidae</taxon>
        <taxon>Rotaria</taxon>
    </lineage>
</organism>
<feature type="non-terminal residue" evidence="1">
    <location>
        <position position="49"/>
    </location>
</feature>
<dbReference type="EMBL" id="CAJNYT010003880">
    <property type="protein sequence ID" value="CAF3609749.1"/>
    <property type="molecule type" value="Genomic_DNA"/>
</dbReference>
<sequence>MIPSTLKTIFIDGDLDDSSFLLDVQHPYRDKDLLLTNQFDDAEDDVHDA</sequence>